<keyword evidence="3" id="KW-1185">Reference proteome</keyword>
<sequence>MPFVQRVIAPKHLSRITLHDEQGRPRVRDDELEAVTNFTLCNALRQLSSVLSVAQDIFDTLNNELHRVSQRTFNIKKRIQTLQDNVDNFDPKSVTVPESDLTEFWSIKNHFEIRQECETELFTRSSRPVCVQQLYEAAASPPKVPMKAGSVYNVTPTLGHKKKHILNDIETRKPALINGLRKWTSSEALGSVTVDPDCTLKVIDKEMDVTDHTLPSPEEQFQAVALKFPPEIVTVDITGKSFERMSSIRRSLVAGDDTVKRRTKGKRPRGKRRNTIAGTDCKELEAIVGTSTETMLVKSIIDGAAFEKKSHLESLKEWGKSRLRQIRNSEPAVKLRGASISGRRKWDKEENPHSSSGNWSASSESGHSTATSHIPRSSISSGSVCPKHKRPPMVSTSSSITSESTTLTPDDGETCSMYSCDTEGYYTSFHLDSGLKTLREEEPSTPIHCTSALSVNSQNASTLTAESEYELFGKGSTSTTASSAGTVCTTLLVPSPPVVPERINSQLSGNKTLPERTNKSYLDPRETQSLKLNKKPEMKMLTFQEIKQINESTSNLTKENLSKHDINDERNCIITVDVHHEHRKTPEKCGDSPDSGHNTCSSPVDSIASPSLDLEMSECSDLEGIDRVERIREKTTINTSRIPSMCVITPPQSDDEVSLNQYRNIDSGEYVTIAEVRGVPGSPVKFNTISTVLKRETEYVSLNDIPKTDCLTEPRRTGARVTLNAEGKVVFSSDSLKRRKALHTTSTFEPGPYVSTTSNASPVPQRNFNVRPINTSSQLFANRKTVIPSPVQKTSTIETKESNIPNKLPSGPLSPQSQKKLSAQKQQFFPQSPVQNIPSKPLSPLVSPTHNRSITTVARAASPRMIVRAGARSGSPHQSRGAYVNINQTGQDNLLKRSDSYKQANDQVFNPNVLGRKQYGPGVVAGPSLISAIQAVRNNKAGDKSSNEETEIKWNKNDSISSGQSTWPRSTSTPTKSPGHSSDLDFTTNPSPIRKNSPPKSSRSAMDLFAVIHESKKRIQSLTKSENKPVWPKVIPAKNLVQPTPLEKNILKNMPQPMPPLQQLRYIRQNNMSGGFGSLPRLQVQKLEESPRNLQRKTYNRPTLVPSSPPPDSERPSLAIDRLGPPQPTSRRDFKKLLLQKGWGHIASPVGKESAVQRLKNRTPTVKPIDHNVLSSTIPEDRSDEDEQTLAEAVENLKSSQLVQAQHKLMNKTNSTLETAL</sequence>
<feature type="compositionally biased region" description="Polar residues" evidence="1">
    <location>
        <begin position="595"/>
        <end position="604"/>
    </location>
</feature>
<feature type="region of interest" description="Disordered" evidence="1">
    <location>
        <begin position="939"/>
        <end position="1003"/>
    </location>
</feature>
<evidence type="ECO:0000313" key="2">
    <source>
        <dbReference type="EnsemblMetazoa" id="XP_014247477.1"/>
    </source>
</evidence>
<dbReference type="Pfam" id="PF15273">
    <property type="entry name" value="NHS"/>
    <property type="match status" value="1"/>
</dbReference>
<dbReference type="OrthoDB" id="8965057at2759"/>
<dbReference type="OMA" id="EMSECSD"/>
<name>A0A8I6RP24_CIMLE</name>
<dbReference type="Gene3D" id="1.20.5.340">
    <property type="match status" value="1"/>
</dbReference>
<dbReference type="AlphaFoldDB" id="A0A8I6RP24"/>
<dbReference type="PANTHER" id="PTHR23039">
    <property type="entry name" value="NANCE-HORAN SYNDROME PROTEIN"/>
    <property type="match status" value="1"/>
</dbReference>
<dbReference type="CTD" id="53563"/>
<protein>
    <recommendedName>
        <fullName evidence="4">WASP family protein member</fullName>
    </recommendedName>
</protein>
<dbReference type="Proteomes" id="UP000494040">
    <property type="component" value="Unassembled WGS sequence"/>
</dbReference>
<feature type="compositionally biased region" description="Low complexity" evidence="1">
    <location>
        <begin position="395"/>
        <end position="408"/>
    </location>
</feature>
<dbReference type="PANTHER" id="PTHR23039:SF9">
    <property type="entry name" value="LOW QUALITY PROTEIN: NHS-LIKE PROTEIN 1"/>
    <property type="match status" value="1"/>
</dbReference>
<accession>A0A8I6RP24</accession>
<feature type="compositionally biased region" description="Basic and acidic residues" evidence="1">
    <location>
        <begin position="940"/>
        <end position="956"/>
    </location>
</feature>
<feature type="compositionally biased region" description="Polar residues" evidence="1">
    <location>
        <begin position="957"/>
        <end position="991"/>
    </location>
</feature>
<dbReference type="GO" id="GO:0030154">
    <property type="term" value="P:cell differentiation"/>
    <property type="evidence" value="ECO:0007669"/>
    <property type="project" value="TreeGrafter"/>
</dbReference>
<dbReference type="RefSeq" id="XP_014247477.1">
    <property type="nucleotide sequence ID" value="XM_014391991.2"/>
</dbReference>
<feature type="compositionally biased region" description="Low complexity" evidence="1">
    <location>
        <begin position="354"/>
        <end position="383"/>
    </location>
</feature>
<feature type="region of interest" description="Disordered" evidence="1">
    <location>
        <begin position="1090"/>
        <end position="1131"/>
    </location>
</feature>
<evidence type="ECO:0008006" key="4">
    <source>
        <dbReference type="Google" id="ProtNLM"/>
    </source>
</evidence>
<dbReference type="GeneID" id="106665525"/>
<feature type="compositionally biased region" description="Polar residues" evidence="1">
    <location>
        <begin position="791"/>
        <end position="805"/>
    </location>
</feature>
<feature type="region of interest" description="Disordered" evidence="1">
    <location>
        <begin position="334"/>
        <end position="414"/>
    </location>
</feature>
<proteinExistence type="predicted"/>
<dbReference type="EnsemblMetazoa" id="XM_014391991.2">
    <property type="protein sequence ID" value="XP_014247477.1"/>
    <property type="gene ID" value="LOC106665525"/>
</dbReference>
<evidence type="ECO:0000313" key="3">
    <source>
        <dbReference type="Proteomes" id="UP000494040"/>
    </source>
</evidence>
<dbReference type="InterPro" id="IPR024845">
    <property type="entry name" value="NHS-like"/>
</dbReference>
<dbReference type="KEGG" id="clec:106665525"/>
<feature type="region of interest" description="Disordered" evidence="1">
    <location>
        <begin position="786"/>
        <end position="821"/>
    </location>
</feature>
<feature type="region of interest" description="Disordered" evidence="1">
    <location>
        <begin position="584"/>
        <end position="607"/>
    </location>
</feature>
<organism evidence="2 3">
    <name type="scientific">Cimex lectularius</name>
    <name type="common">Bed bug</name>
    <name type="synonym">Acanthia lectularia</name>
    <dbReference type="NCBI Taxonomy" id="79782"/>
    <lineage>
        <taxon>Eukaryota</taxon>
        <taxon>Metazoa</taxon>
        <taxon>Ecdysozoa</taxon>
        <taxon>Arthropoda</taxon>
        <taxon>Hexapoda</taxon>
        <taxon>Insecta</taxon>
        <taxon>Pterygota</taxon>
        <taxon>Neoptera</taxon>
        <taxon>Paraneoptera</taxon>
        <taxon>Hemiptera</taxon>
        <taxon>Heteroptera</taxon>
        <taxon>Panheteroptera</taxon>
        <taxon>Cimicomorpha</taxon>
        <taxon>Cimicidae</taxon>
        <taxon>Cimex</taxon>
    </lineage>
</organism>
<reference evidence="2" key="1">
    <citation type="submission" date="2022-01" db="UniProtKB">
        <authorList>
            <consortium name="EnsemblMetazoa"/>
        </authorList>
    </citation>
    <scope>IDENTIFICATION</scope>
</reference>
<evidence type="ECO:0000256" key="1">
    <source>
        <dbReference type="SAM" id="MobiDB-lite"/>
    </source>
</evidence>